<dbReference type="InterPro" id="IPR050768">
    <property type="entry name" value="UPF0353/GerABKA_families"/>
</dbReference>
<protein>
    <submittedName>
        <fullName evidence="4">Spore germination protein</fullName>
    </submittedName>
</protein>
<dbReference type="PANTHER" id="PTHR22550">
    <property type="entry name" value="SPORE GERMINATION PROTEIN"/>
    <property type="match status" value="1"/>
</dbReference>
<dbReference type="AlphaFoldDB" id="A0A9Y2AK96"/>
<reference evidence="4" key="1">
    <citation type="submission" date="2023-03" db="EMBL/GenBank/DDBJ databases">
        <title>Selenobaculum gbiensis gen. nov. sp. nov., a new bacterium isolated from the gut microbiota of IBD patient.</title>
        <authorList>
            <person name="Yeo S."/>
            <person name="Park H."/>
            <person name="Huh C.S."/>
        </authorList>
    </citation>
    <scope>NUCLEOTIDE SEQUENCE</scope>
    <source>
        <strain evidence="4">ICN-92133</strain>
    </source>
</reference>
<evidence type="ECO:0000313" key="4">
    <source>
        <dbReference type="EMBL" id="WIW71278.1"/>
    </source>
</evidence>
<dbReference type="PANTHER" id="PTHR22550:SF5">
    <property type="entry name" value="LEUCINE ZIPPER PROTEIN 4"/>
    <property type="match status" value="1"/>
</dbReference>
<keyword evidence="2 3" id="KW-0472">Membrane</keyword>
<keyword evidence="3" id="KW-0812">Transmembrane</keyword>
<feature type="transmembrane region" description="Helical" evidence="3">
    <location>
        <begin position="338"/>
        <end position="356"/>
    </location>
</feature>
<dbReference type="Pfam" id="PF03323">
    <property type="entry name" value="GerA"/>
    <property type="match status" value="1"/>
</dbReference>
<evidence type="ECO:0000256" key="2">
    <source>
        <dbReference type="ARBA" id="ARBA00023136"/>
    </source>
</evidence>
<dbReference type="GO" id="GO:0016020">
    <property type="term" value="C:membrane"/>
    <property type="evidence" value="ECO:0007669"/>
    <property type="project" value="InterPro"/>
</dbReference>
<dbReference type="Proteomes" id="UP001243623">
    <property type="component" value="Chromosome"/>
</dbReference>
<accession>A0A9Y2AK96</accession>
<keyword evidence="3" id="KW-1133">Transmembrane helix</keyword>
<comment type="similarity">
    <text evidence="1">Belongs to the GerABKA family.</text>
</comment>
<evidence type="ECO:0000256" key="1">
    <source>
        <dbReference type="ARBA" id="ARBA00005278"/>
    </source>
</evidence>
<dbReference type="InterPro" id="IPR004995">
    <property type="entry name" value="Spore_Ger"/>
</dbReference>
<organism evidence="4 5">
    <name type="scientific">Selenobaculum gibii</name>
    <dbReference type="NCBI Taxonomy" id="3054208"/>
    <lineage>
        <taxon>Bacteria</taxon>
        <taxon>Bacillati</taxon>
        <taxon>Bacillota</taxon>
        <taxon>Negativicutes</taxon>
        <taxon>Selenomonadales</taxon>
        <taxon>Selenomonadaceae</taxon>
        <taxon>Selenobaculum</taxon>
    </lineage>
</organism>
<keyword evidence="5" id="KW-1185">Reference proteome</keyword>
<feature type="transmembrane region" description="Helical" evidence="3">
    <location>
        <begin position="420"/>
        <end position="445"/>
    </location>
</feature>
<dbReference type="PIRSF" id="PIRSF005690">
    <property type="entry name" value="GerBA"/>
    <property type="match status" value="1"/>
</dbReference>
<evidence type="ECO:0000256" key="3">
    <source>
        <dbReference type="SAM" id="Phobius"/>
    </source>
</evidence>
<gene>
    <name evidence="4" type="ORF">P3F81_02895</name>
</gene>
<feature type="transmembrane region" description="Helical" evidence="3">
    <location>
        <begin position="296"/>
        <end position="318"/>
    </location>
</feature>
<evidence type="ECO:0000313" key="5">
    <source>
        <dbReference type="Proteomes" id="UP001243623"/>
    </source>
</evidence>
<sequence>MLRKGLNINTDVIFTSLERNIAQLKSIFADDATIGMRWITNCNDTTLKYCIVQNDGLVDSKIINNNIIKPLISSKVSLKKGEQIDVLMHQVISINQIKKTTQWKEIIESVTYGDSILFIDGEAGALILNSKSFSTRGITEPSNEKVLLGPREGFSEALMTNLSMVKRKIRNNDLKMKFQSFGVQTHTQICICYLDNIVNKKVLEELYRRLETINIDGVLDSHYITEFIQDSKLSPVNTIGYTERPDVVVGKLLEGRIALFVDGSPVVLTLPYLFIENFQSNEDYYLNYYYASLSRILRIFGFILSVTLPAFYLVTVAFNQEVYPTTLLINLVRERTGAPLPAVIELIVMLILFEILKETGIRIPTGIGQALSIVGAIVVGQAAVAAKLVAAPMLIVVALTAISGFLVPKMNASIIYGRTLLILLSSTFGLLGFVIGCSMILTHLLNLHSFGIPQIISMDNMKYQEVKDTFIRGPWWKMIKRPSSLTENKKRLNGDKGECN</sequence>
<proteinExistence type="inferred from homology"/>
<feature type="transmembrane region" description="Helical" evidence="3">
    <location>
        <begin position="389"/>
        <end position="408"/>
    </location>
</feature>
<dbReference type="KEGG" id="sgbi:P3F81_02895"/>
<dbReference type="RefSeq" id="WP_309320605.1">
    <property type="nucleotide sequence ID" value="NZ_CP120678.1"/>
</dbReference>
<dbReference type="GO" id="GO:0009847">
    <property type="term" value="P:spore germination"/>
    <property type="evidence" value="ECO:0007669"/>
    <property type="project" value="InterPro"/>
</dbReference>
<dbReference type="EMBL" id="CP120678">
    <property type="protein sequence ID" value="WIW71278.1"/>
    <property type="molecule type" value="Genomic_DNA"/>
</dbReference>
<name>A0A9Y2AK96_9FIRM</name>
<feature type="transmembrane region" description="Helical" evidence="3">
    <location>
        <begin position="363"/>
        <end position="383"/>
    </location>
</feature>